<organism evidence="1 2">
    <name type="scientific">Syntrophus aciditrophicus (strain SB)</name>
    <dbReference type="NCBI Taxonomy" id="56780"/>
    <lineage>
        <taxon>Bacteria</taxon>
        <taxon>Pseudomonadati</taxon>
        <taxon>Thermodesulfobacteriota</taxon>
        <taxon>Syntrophia</taxon>
        <taxon>Syntrophales</taxon>
        <taxon>Syntrophaceae</taxon>
        <taxon>Syntrophus</taxon>
    </lineage>
</organism>
<sequence>MVNCLQDVLSPDDQCVCVFTQQEGSQKNLVLNPDGISKSGIWKLDQIRMMWVNKVVVYYRHDGINEIITGHCEGISPTIFRDHYCIEFKVTNIDQTLNGWEDFCKEGTEPIQYYP</sequence>
<dbReference type="AlphaFoldDB" id="Q2LRJ1"/>
<reference evidence="1 2" key="1">
    <citation type="journal article" date="2007" name="Proc. Natl. Acad. Sci. U.S.A.">
        <title>The genome of Syntrophus aciditrophicus: life at the thermodynamic limit of microbial growth.</title>
        <authorList>
            <person name="McInerney M.J."/>
            <person name="Rohlin L."/>
            <person name="Mouttaki H."/>
            <person name="Kim U."/>
            <person name="Krupp R.S."/>
            <person name="Rios-Hernandez L."/>
            <person name="Sieber J."/>
            <person name="Struchtemeyer C.G."/>
            <person name="Bhattacharyya A."/>
            <person name="Campbell J.W."/>
            <person name="Gunsalus R.P."/>
        </authorList>
    </citation>
    <scope>NUCLEOTIDE SEQUENCE [LARGE SCALE GENOMIC DNA]</scope>
    <source>
        <strain evidence="1 2">SB</strain>
    </source>
</reference>
<proteinExistence type="predicted"/>
<gene>
    <name evidence="1" type="ORF">SYN_02913</name>
</gene>
<dbReference type="KEGG" id="sat:SYN_02913"/>
<evidence type="ECO:0000313" key="2">
    <source>
        <dbReference type="Proteomes" id="UP000001933"/>
    </source>
</evidence>
<protein>
    <submittedName>
        <fullName evidence="1">Hypothetical cytosolic protein</fullName>
    </submittedName>
</protein>
<dbReference type="Proteomes" id="UP000001933">
    <property type="component" value="Chromosome"/>
</dbReference>
<dbReference type="EMBL" id="CP000252">
    <property type="protein sequence ID" value="ABC76698.1"/>
    <property type="molecule type" value="Genomic_DNA"/>
</dbReference>
<dbReference type="HOGENOM" id="CLU_2107758_0_0_7"/>
<keyword evidence="2" id="KW-1185">Reference proteome</keyword>
<accession>Q2LRJ1</accession>
<name>Q2LRJ1_SYNAS</name>
<dbReference type="InParanoid" id="Q2LRJ1"/>
<dbReference type="STRING" id="56780.SYN_02913"/>
<evidence type="ECO:0000313" key="1">
    <source>
        <dbReference type="EMBL" id="ABC76698.1"/>
    </source>
</evidence>